<sequence>MTEKSRAKELVGYSFLVVFANDDTIDEKELAMIERLALEDGVVDDKEKEILRRLFDRLDHYTVARKVVEEINSFRKQHDI</sequence>
<protein>
    <submittedName>
        <fullName evidence="1">Uncharacterized protein</fullName>
    </submittedName>
</protein>
<evidence type="ECO:0000313" key="2">
    <source>
        <dbReference type="Proteomes" id="UP000253647"/>
    </source>
</evidence>
<accession>A0A368X2D2</accession>
<proteinExistence type="predicted"/>
<gene>
    <name evidence="1" type="ORF">DET61_1261</name>
</gene>
<reference evidence="1 2" key="1">
    <citation type="submission" date="2018-07" db="EMBL/GenBank/DDBJ databases">
        <title>Freshwater and sediment microbial communities from various areas in North America, analyzing microbe dynamics in response to fracking.</title>
        <authorList>
            <person name="Lamendella R."/>
        </authorList>
    </citation>
    <scope>NUCLEOTIDE SEQUENCE [LARGE SCALE GENOMIC DNA]</scope>
    <source>
        <strain evidence="1 2">105B</strain>
    </source>
</reference>
<evidence type="ECO:0000313" key="1">
    <source>
        <dbReference type="EMBL" id="RCW62182.1"/>
    </source>
</evidence>
<dbReference type="Proteomes" id="UP000253647">
    <property type="component" value="Unassembled WGS sequence"/>
</dbReference>
<name>A0A368X2D2_MARNT</name>
<dbReference type="EMBL" id="QPJI01000026">
    <property type="protein sequence ID" value="RCW62182.1"/>
    <property type="molecule type" value="Genomic_DNA"/>
</dbReference>
<organism evidence="1 2">
    <name type="scientific">Marinobacter nauticus</name>
    <name type="common">Marinobacter hydrocarbonoclasticus</name>
    <name type="synonym">Marinobacter aquaeolei</name>
    <dbReference type="NCBI Taxonomy" id="2743"/>
    <lineage>
        <taxon>Bacteria</taxon>
        <taxon>Pseudomonadati</taxon>
        <taxon>Pseudomonadota</taxon>
        <taxon>Gammaproteobacteria</taxon>
        <taxon>Pseudomonadales</taxon>
        <taxon>Marinobacteraceae</taxon>
        <taxon>Marinobacter</taxon>
    </lineage>
</organism>
<dbReference type="RefSeq" id="WP_011786677.1">
    <property type="nucleotide sequence ID" value="NZ_CAXQGM010000032.1"/>
</dbReference>
<comment type="caution">
    <text evidence="1">The sequence shown here is derived from an EMBL/GenBank/DDBJ whole genome shotgun (WGS) entry which is preliminary data.</text>
</comment>
<dbReference type="AlphaFoldDB" id="A0A368X2D2"/>